<dbReference type="SUPFAM" id="SSF52980">
    <property type="entry name" value="Restriction endonuclease-like"/>
    <property type="match status" value="1"/>
</dbReference>
<proteinExistence type="inferred from homology"/>
<dbReference type="EMBL" id="JANQAO010000001">
    <property type="protein sequence ID" value="MDM5147017.1"/>
    <property type="molecule type" value="Genomic_DNA"/>
</dbReference>
<dbReference type="NCBIfam" id="NF009150">
    <property type="entry name" value="PRK12497.1-3"/>
    <property type="match status" value="1"/>
</dbReference>
<dbReference type="InterPro" id="IPR011856">
    <property type="entry name" value="tRNA_endonuc-like_dom_sf"/>
</dbReference>
<dbReference type="PANTHER" id="PTHR34039:SF1">
    <property type="entry name" value="UPF0102 PROTEIN YRAN"/>
    <property type="match status" value="1"/>
</dbReference>
<comment type="caution">
    <text evidence="3">The sequence shown here is derived from an EMBL/GenBank/DDBJ whole genome shotgun (WGS) entry which is preliminary data.</text>
</comment>
<reference evidence="3" key="2">
    <citation type="journal article" date="2023" name="Microbiome">
        <title>Synthase-selected sorting approach identifies a beta-lactone synthase in a nudibranch symbiotic bacterium.</title>
        <authorList>
            <person name="Dzunkova M."/>
            <person name="La Clair J.J."/>
            <person name="Tyml T."/>
            <person name="Doud D."/>
            <person name="Schulz F."/>
            <person name="Piquer-Esteban S."/>
            <person name="Porcel Sanchis D."/>
            <person name="Osborn A."/>
            <person name="Robinson D."/>
            <person name="Louie K.B."/>
            <person name="Bowen B.P."/>
            <person name="Bowers R.M."/>
            <person name="Lee J."/>
            <person name="Arnau V."/>
            <person name="Diaz-Villanueva W."/>
            <person name="Stepanauskas R."/>
            <person name="Gosliner T."/>
            <person name="Date S.V."/>
            <person name="Northen T.R."/>
            <person name="Cheng J.F."/>
            <person name="Burkart M.D."/>
            <person name="Woyke T."/>
        </authorList>
    </citation>
    <scope>NUCLEOTIDE SEQUENCE</scope>
    <source>
        <strain evidence="3">Df01</strain>
    </source>
</reference>
<evidence type="ECO:0000313" key="3">
    <source>
        <dbReference type="EMBL" id="MDM5147017.1"/>
    </source>
</evidence>
<dbReference type="CDD" id="cd20736">
    <property type="entry name" value="PoNe_Nuclease"/>
    <property type="match status" value="1"/>
</dbReference>
<accession>A0ABT7QK17</accession>
<sequence length="111" mass="12405">MNTAGQLAEQMAVAHLKKHGLQVATTNYRCRRGEIDIIAEDGRTLVFVEVRQRKNLVAAAESIDYHKQRRLTAAATHYLAANGEPPCRFDAVLVDVDGNVRWLRNAFDATN</sequence>
<dbReference type="InterPro" id="IPR011335">
    <property type="entry name" value="Restrct_endonuc-II-like"/>
</dbReference>
<keyword evidence="4" id="KW-1185">Reference proteome</keyword>
<organism evidence="3 4">
    <name type="scientific">Candidatus Doriopsillibacter californiensis</name>
    <dbReference type="NCBI Taxonomy" id="2970740"/>
    <lineage>
        <taxon>Bacteria</taxon>
        <taxon>Pseudomonadati</taxon>
        <taxon>Pseudomonadota</taxon>
        <taxon>Gammaproteobacteria</taxon>
        <taxon>Candidatus Tethybacterales</taxon>
        <taxon>Candidatus Persebacteraceae</taxon>
        <taxon>Candidatus Doriopsillibacter</taxon>
    </lineage>
</organism>
<evidence type="ECO:0000256" key="2">
    <source>
        <dbReference type="HAMAP-Rule" id="MF_00048"/>
    </source>
</evidence>
<protein>
    <recommendedName>
        <fullName evidence="2">UPF0102 protein NQX30_01270</fullName>
    </recommendedName>
</protein>
<evidence type="ECO:0000313" key="4">
    <source>
        <dbReference type="Proteomes" id="UP001168167"/>
    </source>
</evidence>
<comment type="similarity">
    <text evidence="1 2">Belongs to the UPF0102 family.</text>
</comment>
<dbReference type="Proteomes" id="UP001168167">
    <property type="component" value="Unassembled WGS sequence"/>
</dbReference>
<dbReference type="NCBIfam" id="TIGR00252">
    <property type="entry name" value="YraN family protein"/>
    <property type="match status" value="1"/>
</dbReference>
<dbReference type="PANTHER" id="PTHR34039">
    <property type="entry name" value="UPF0102 PROTEIN YRAN"/>
    <property type="match status" value="1"/>
</dbReference>
<gene>
    <name evidence="3" type="ORF">NQX30_01270</name>
</gene>
<dbReference type="Pfam" id="PF02021">
    <property type="entry name" value="UPF0102"/>
    <property type="match status" value="1"/>
</dbReference>
<dbReference type="InterPro" id="IPR003509">
    <property type="entry name" value="UPF0102_YraN-like"/>
</dbReference>
<dbReference type="Gene3D" id="3.40.1350.10">
    <property type="match status" value="1"/>
</dbReference>
<evidence type="ECO:0000256" key="1">
    <source>
        <dbReference type="ARBA" id="ARBA00006738"/>
    </source>
</evidence>
<name>A0ABT7QK17_9GAMM</name>
<dbReference type="HAMAP" id="MF_00048">
    <property type="entry name" value="UPF0102"/>
    <property type="match status" value="1"/>
</dbReference>
<reference evidence="3" key="1">
    <citation type="submission" date="2022-08" db="EMBL/GenBank/DDBJ databases">
        <authorList>
            <person name="Dzunkova M."/>
            <person name="La Clair J."/>
            <person name="Tyml T."/>
            <person name="Doud D."/>
            <person name="Schulz F."/>
            <person name="Piquer S."/>
            <person name="Porcel Sanchis D."/>
            <person name="Osborn A."/>
            <person name="Robinson D."/>
            <person name="Louie K.B."/>
            <person name="Bowen B.P."/>
            <person name="Bowers R."/>
            <person name="Lee J."/>
            <person name="Arnau Llombart V."/>
            <person name="Diaz Villanueva W."/>
            <person name="Gosliner T."/>
            <person name="Northen T."/>
            <person name="Cheng J.-F."/>
            <person name="Burkart M.D."/>
            <person name="Woyke T."/>
        </authorList>
    </citation>
    <scope>NUCLEOTIDE SEQUENCE</scope>
    <source>
        <strain evidence="3">Df01</strain>
    </source>
</reference>